<evidence type="ECO:0000256" key="4">
    <source>
        <dbReference type="ARBA" id="ARBA00020295"/>
    </source>
</evidence>
<keyword evidence="6 10" id="KW-0808">Transferase</keyword>
<dbReference type="GO" id="GO:0005975">
    <property type="term" value="P:carbohydrate metabolic process"/>
    <property type="evidence" value="ECO:0007669"/>
    <property type="project" value="InterPro"/>
</dbReference>
<evidence type="ECO:0000256" key="1">
    <source>
        <dbReference type="ARBA" id="ARBA00000439"/>
    </source>
</evidence>
<reference evidence="11" key="1">
    <citation type="submission" date="2019-11" db="EMBL/GenBank/DDBJ databases">
        <authorList>
            <person name="Feng L."/>
        </authorList>
    </citation>
    <scope>NUCLEOTIDE SEQUENCE</scope>
    <source>
        <strain evidence="11">AvaginalisLFYP127</strain>
    </source>
</reference>
<name>A0A6N2RX14_9FIRM</name>
<dbReference type="EMBL" id="CACRSW010000007">
    <property type="protein sequence ID" value="VYS85396.1"/>
    <property type="molecule type" value="Genomic_DNA"/>
</dbReference>
<evidence type="ECO:0000256" key="8">
    <source>
        <dbReference type="ARBA" id="ARBA00031423"/>
    </source>
</evidence>
<dbReference type="NCBIfam" id="NF011080">
    <property type="entry name" value="PRK14508.1-3"/>
    <property type="match status" value="1"/>
</dbReference>
<dbReference type="GO" id="GO:0004134">
    <property type="term" value="F:4-alpha-glucanotransferase activity"/>
    <property type="evidence" value="ECO:0007669"/>
    <property type="project" value="UniProtKB-EC"/>
</dbReference>
<evidence type="ECO:0000313" key="11">
    <source>
        <dbReference type="EMBL" id="VYS85396.1"/>
    </source>
</evidence>
<dbReference type="Gene3D" id="3.20.20.80">
    <property type="entry name" value="Glycosidases"/>
    <property type="match status" value="1"/>
</dbReference>
<sequence>MKKAGILLPLQSLNGENGIGDFGKAAFDFIDIIKKSGFDMWQILPLNPLGYGNSPYQPYSSFAGDEIYISLDLLYEDGLLEKRAEKIEQKERIDYNFVRKFKEKYLKIAYENFKKTKENQTKAYEDFLKFDFVYNYGVFITLKKENNLRSWNEWPDEMKNWIVDKKFDLTAYEDKINYEIFVQYIFYKQWMKLKAYANENNIKIVGDIPFYVGLDSLDVWENQQYFEITKDGNPKLIAGVPPDNFSATGQRWGNPIYNWEKIKEDDFSFWINRLAYNGKLYDIVRLDHFRAFDTYWVIDSKNETAIEGEWLFAPGYELFEKIKKDLKDVEFIAEDLGEIRPEVFELRDYFNLKGMVIIQTDIRATEKNYIYAPENSICYTGTHDNKTIMDWFEDLSEEEKENINKLFQKIGIRNENIYDNFFELAIRCDSEYVIIPLQDILGLGKEARINTPATLDEKNWSYKFKSMEKLKEKEEFLKEIIEKNRK</sequence>
<evidence type="ECO:0000256" key="3">
    <source>
        <dbReference type="ARBA" id="ARBA00012560"/>
    </source>
</evidence>
<accession>A0A6N2RX14</accession>
<evidence type="ECO:0000256" key="10">
    <source>
        <dbReference type="RuleBase" id="RU361207"/>
    </source>
</evidence>
<evidence type="ECO:0000256" key="2">
    <source>
        <dbReference type="ARBA" id="ARBA00005684"/>
    </source>
</evidence>
<comment type="similarity">
    <text evidence="2 10">Belongs to the disproportionating enzyme family.</text>
</comment>
<comment type="catalytic activity">
    <reaction evidence="1 10">
        <text>Transfers a segment of a (1-&gt;4)-alpha-D-glucan to a new position in an acceptor, which may be glucose or a (1-&gt;4)-alpha-D-glucan.</text>
        <dbReference type="EC" id="2.4.1.25"/>
    </reaction>
</comment>
<dbReference type="RefSeq" id="WP_156328664.1">
    <property type="nucleotide sequence ID" value="NZ_CACRSW010000007.1"/>
</dbReference>
<dbReference type="PANTHER" id="PTHR32438">
    <property type="entry name" value="4-ALPHA-GLUCANOTRANSFERASE DPE1, CHLOROPLASTIC/AMYLOPLASTIC"/>
    <property type="match status" value="1"/>
</dbReference>
<dbReference type="AlphaFoldDB" id="A0A6N2RX14"/>
<organism evidence="11">
    <name type="scientific">Anaerococcus vaginalis</name>
    <dbReference type="NCBI Taxonomy" id="33037"/>
    <lineage>
        <taxon>Bacteria</taxon>
        <taxon>Bacillati</taxon>
        <taxon>Bacillota</taxon>
        <taxon>Tissierellia</taxon>
        <taxon>Tissierellales</taxon>
        <taxon>Peptoniphilaceae</taxon>
        <taxon>Anaerococcus</taxon>
    </lineage>
</organism>
<evidence type="ECO:0000256" key="5">
    <source>
        <dbReference type="ARBA" id="ARBA00022676"/>
    </source>
</evidence>
<dbReference type="InterPro" id="IPR003385">
    <property type="entry name" value="Glyco_hydro_77"/>
</dbReference>
<keyword evidence="5 10" id="KW-0328">Glycosyltransferase</keyword>
<gene>
    <name evidence="11" type="primary">malQ</name>
    <name evidence="11" type="ORF">AVLFYP127_01589</name>
</gene>
<evidence type="ECO:0000256" key="6">
    <source>
        <dbReference type="ARBA" id="ARBA00022679"/>
    </source>
</evidence>
<dbReference type="Pfam" id="PF02446">
    <property type="entry name" value="Glyco_hydro_77"/>
    <property type="match status" value="1"/>
</dbReference>
<protein>
    <recommendedName>
        <fullName evidence="4 10">4-alpha-glucanotransferase</fullName>
        <ecNumber evidence="3 10">2.4.1.25</ecNumber>
    </recommendedName>
    <alternativeName>
        <fullName evidence="8 10">Amylomaltase</fullName>
    </alternativeName>
    <alternativeName>
        <fullName evidence="9 10">Disproportionating enzyme</fullName>
    </alternativeName>
</protein>
<dbReference type="EC" id="2.4.1.25" evidence="3 10"/>
<dbReference type="NCBIfam" id="NF011079">
    <property type="entry name" value="PRK14508.1-2"/>
    <property type="match status" value="1"/>
</dbReference>
<dbReference type="SUPFAM" id="SSF51445">
    <property type="entry name" value="(Trans)glycosidases"/>
    <property type="match status" value="1"/>
</dbReference>
<dbReference type="PANTHER" id="PTHR32438:SF5">
    <property type="entry name" value="4-ALPHA-GLUCANOTRANSFERASE DPE1, CHLOROPLASTIC_AMYLOPLASTIC"/>
    <property type="match status" value="1"/>
</dbReference>
<evidence type="ECO:0000256" key="9">
    <source>
        <dbReference type="ARBA" id="ARBA00031501"/>
    </source>
</evidence>
<proteinExistence type="inferred from homology"/>
<keyword evidence="7 10" id="KW-0119">Carbohydrate metabolism</keyword>
<dbReference type="InterPro" id="IPR017853">
    <property type="entry name" value="GH"/>
</dbReference>
<evidence type="ECO:0000256" key="7">
    <source>
        <dbReference type="ARBA" id="ARBA00023277"/>
    </source>
</evidence>
<dbReference type="NCBIfam" id="TIGR00217">
    <property type="entry name" value="malQ"/>
    <property type="match status" value="1"/>
</dbReference>